<gene>
    <name evidence="2" type="ORF">EKD02_05545</name>
    <name evidence="1" type="ORF">FP507_00215</name>
</gene>
<dbReference type="RefSeq" id="WP_126341697.1">
    <property type="nucleotide sequence ID" value="NZ_RXYJ01000002.1"/>
</dbReference>
<reference evidence="1 4" key="2">
    <citation type="submission" date="2019-07" db="EMBL/GenBank/DDBJ databases">
        <title>Draft genome Sequence of Chlorobium phaeovibrioides sp. strain PhvTcv-s14, from the Phylum Chlorobi.</title>
        <authorList>
            <person name="Babenko V."/>
            <person name="Boldyreva D."/>
            <person name="Kanygina A."/>
            <person name="Selezneva O."/>
            <person name="Akopiyan T."/>
            <person name="Lunina O."/>
        </authorList>
    </citation>
    <scope>NUCLEOTIDE SEQUENCE [LARGE SCALE GENOMIC DNA]</scope>
    <source>
        <strain evidence="1 4">GrTcv12</strain>
    </source>
</reference>
<accession>A0A3S0NAH7</accession>
<protein>
    <submittedName>
        <fullName evidence="2">Uncharacterized protein</fullName>
    </submittedName>
</protein>
<dbReference type="AlphaFoldDB" id="A0A3S0NAH7"/>
<proteinExistence type="predicted"/>
<organism evidence="2 3">
    <name type="scientific">Chlorobium phaeovibrioides</name>
    <dbReference type="NCBI Taxonomy" id="1094"/>
    <lineage>
        <taxon>Bacteria</taxon>
        <taxon>Pseudomonadati</taxon>
        <taxon>Chlorobiota</taxon>
        <taxon>Chlorobiia</taxon>
        <taxon>Chlorobiales</taxon>
        <taxon>Chlorobiaceae</taxon>
        <taxon>Chlorobium/Pelodictyon group</taxon>
        <taxon>Chlorobium</taxon>
    </lineage>
</organism>
<evidence type="ECO:0000313" key="2">
    <source>
        <dbReference type="EMBL" id="RTY38160.1"/>
    </source>
</evidence>
<reference evidence="2 3" key="1">
    <citation type="submission" date="2018-12" db="EMBL/GenBank/DDBJ databases">
        <authorList>
            <person name="Lunina O.N."/>
            <person name="Grouzdev D.S."/>
            <person name="Gorlenko V.M."/>
            <person name="Savvichev A.S."/>
        </authorList>
    </citation>
    <scope>NUCLEOTIDE SEQUENCE [LARGE SCALE GENOMIC DNA]</scope>
    <source>
        <strain evidence="2 3">BrKhr-17</strain>
    </source>
</reference>
<evidence type="ECO:0000313" key="4">
    <source>
        <dbReference type="Proteomes" id="UP000327458"/>
    </source>
</evidence>
<dbReference type="EMBL" id="RXYK01000006">
    <property type="protein sequence ID" value="RTY38160.1"/>
    <property type="molecule type" value="Genomic_DNA"/>
</dbReference>
<evidence type="ECO:0000313" key="1">
    <source>
        <dbReference type="EMBL" id="KAA6231707.1"/>
    </source>
</evidence>
<dbReference type="Proteomes" id="UP000327458">
    <property type="component" value="Unassembled WGS sequence"/>
</dbReference>
<name>A0A3S0NAH7_CHLPH</name>
<dbReference type="EMBL" id="VMRG01000001">
    <property type="protein sequence ID" value="KAA6231707.1"/>
    <property type="molecule type" value="Genomic_DNA"/>
</dbReference>
<sequence length="120" mass="13213">MYEELIGLVQQAIDASERWAETGWPVAFGSRNVSVPSLKEAEALPRTAVFRREAVNYWKQVQLTGADAAASGRKALRALKQGDLELAAGALYFCRYQEAPFASSTNTWTKLYDAVLNKAA</sequence>
<evidence type="ECO:0000313" key="3">
    <source>
        <dbReference type="Proteomes" id="UP000279908"/>
    </source>
</evidence>
<comment type="caution">
    <text evidence="2">The sequence shown here is derived from an EMBL/GenBank/DDBJ whole genome shotgun (WGS) entry which is preliminary data.</text>
</comment>
<dbReference type="Proteomes" id="UP000279908">
    <property type="component" value="Unassembled WGS sequence"/>
</dbReference>